<accession>A0A918TUK7</accession>
<name>A0A918TUK7_9RHOB</name>
<comment type="function">
    <text evidence="8">Acts on ADP-mannose and ADP-glucose as well as ADP-ribose. Prevents glycogen biosynthesis. The reaction catalyzed by this enzyme is a limiting step of the gluconeogenic process.</text>
</comment>
<dbReference type="Gene3D" id="3.90.79.10">
    <property type="entry name" value="Nucleoside Triphosphate Pyrophosphohydrolase"/>
    <property type="match status" value="1"/>
</dbReference>
<dbReference type="PANTHER" id="PTHR11839">
    <property type="entry name" value="UDP/ADP-SUGAR PYROPHOSPHATASE"/>
    <property type="match status" value="1"/>
</dbReference>
<keyword evidence="17" id="KW-1185">Reference proteome</keyword>
<comment type="similarity">
    <text evidence="2">Belongs to the Nudix hydrolase family. NudF subfamily.</text>
</comment>
<reference evidence="16" key="1">
    <citation type="journal article" date="2014" name="Int. J. Syst. Evol. Microbiol.">
        <title>Complete genome sequence of Corynebacterium casei LMG S-19264T (=DSM 44701T), isolated from a smear-ripened cheese.</title>
        <authorList>
            <consortium name="US DOE Joint Genome Institute (JGI-PGF)"/>
            <person name="Walter F."/>
            <person name="Albersmeier A."/>
            <person name="Kalinowski J."/>
            <person name="Ruckert C."/>
        </authorList>
    </citation>
    <scope>NUCLEOTIDE SEQUENCE</scope>
    <source>
        <strain evidence="16">KCTC 23310</strain>
    </source>
</reference>
<evidence type="ECO:0000256" key="5">
    <source>
        <dbReference type="ARBA" id="ARBA00022723"/>
    </source>
</evidence>
<dbReference type="InterPro" id="IPR020084">
    <property type="entry name" value="NUDIX_hydrolase_CS"/>
</dbReference>
<dbReference type="GO" id="GO:0005829">
    <property type="term" value="C:cytosol"/>
    <property type="evidence" value="ECO:0007669"/>
    <property type="project" value="TreeGrafter"/>
</dbReference>
<evidence type="ECO:0000256" key="7">
    <source>
        <dbReference type="ARBA" id="ARBA00022842"/>
    </source>
</evidence>
<feature type="binding site" evidence="13">
    <location>
        <position position="252"/>
    </location>
    <ligand>
        <name>Mg(2+)</name>
        <dbReference type="ChEBI" id="CHEBI:18420"/>
        <label>1</label>
    </ligand>
</feature>
<comment type="caution">
    <text evidence="16">The sequence shown here is derived from an EMBL/GenBank/DDBJ whole genome shotgun (WGS) entry which is preliminary data.</text>
</comment>
<feature type="binding site" evidence="13">
    <location>
        <position position="321"/>
    </location>
    <ligand>
        <name>Mg(2+)</name>
        <dbReference type="ChEBI" id="CHEBI:18420"/>
        <label>1</label>
    </ligand>
</feature>
<feature type="short sequence motif" description="Nudix box" evidence="14">
    <location>
        <begin position="253"/>
        <end position="275"/>
    </location>
</feature>
<dbReference type="CDD" id="cd24155">
    <property type="entry name" value="NUDIX_ADPRase"/>
    <property type="match status" value="1"/>
</dbReference>
<evidence type="ECO:0000256" key="3">
    <source>
        <dbReference type="ARBA" id="ARBA00012453"/>
    </source>
</evidence>
<evidence type="ECO:0000256" key="6">
    <source>
        <dbReference type="ARBA" id="ARBA00022801"/>
    </source>
</evidence>
<dbReference type="EMBL" id="BMYJ01000009">
    <property type="protein sequence ID" value="GHC62033.1"/>
    <property type="molecule type" value="Genomic_DNA"/>
</dbReference>
<dbReference type="InterPro" id="IPR015797">
    <property type="entry name" value="NUDIX_hydrolase-like_dom_sf"/>
</dbReference>
<keyword evidence="5 13" id="KW-0479">Metal-binding</keyword>
<dbReference type="GO" id="GO:0046872">
    <property type="term" value="F:metal ion binding"/>
    <property type="evidence" value="ECO:0007669"/>
    <property type="project" value="UniProtKB-KW"/>
</dbReference>
<reference evidence="16" key="2">
    <citation type="submission" date="2020-09" db="EMBL/GenBank/DDBJ databases">
        <authorList>
            <person name="Sun Q."/>
            <person name="Kim S."/>
        </authorList>
    </citation>
    <scope>NUCLEOTIDE SEQUENCE</scope>
    <source>
        <strain evidence="16">KCTC 23310</strain>
    </source>
</reference>
<evidence type="ECO:0000256" key="1">
    <source>
        <dbReference type="ARBA" id="ARBA00001946"/>
    </source>
</evidence>
<comment type="cofactor">
    <cofactor evidence="1 13">
        <name>Mg(2+)</name>
        <dbReference type="ChEBI" id="CHEBI:18420"/>
    </cofactor>
</comment>
<feature type="binding site" evidence="13">
    <location>
        <position position="272"/>
    </location>
    <ligand>
        <name>Mg(2+)</name>
        <dbReference type="ChEBI" id="CHEBI:18420"/>
        <label>1</label>
    </ligand>
</feature>
<keyword evidence="7 13" id="KW-0460">Magnesium</keyword>
<dbReference type="PROSITE" id="PS00893">
    <property type="entry name" value="NUDIX_BOX"/>
    <property type="match status" value="1"/>
</dbReference>
<evidence type="ECO:0000256" key="8">
    <source>
        <dbReference type="ARBA" id="ARBA00025164"/>
    </source>
</evidence>
<evidence type="ECO:0000256" key="4">
    <source>
        <dbReference type="ARBA" id="ARBA00013297"/>
    </source>
</evidence>
<evidence type="ECO:0000259" key="15">
    <source>
        <dbReference type="PROSITE" id="PS51462"/>
    </source>
</evidence>
<keyword evidence="6" id="KW-0378">Hydrolase</keyword>
<proteinExistence type="inferred from homology"/>
<dbReference type="InterPro" id="IPR000086">
    <property type="entry name" value="NUDIX_hydrolase_dom"/>
</dbReference>
<feature type="binding site" evidence="13">
    <location>
        <position position="268"/>
    </location>
    <ligand>
        <name>Mg(2+)</name>
        <dbReference type="ChEBI" id="CHEBI:18420"/>
        <label>1</label>
    </ligand>
</feature>
<dbReference type="AlphaFoldDB" id="A0A918TUK7"/>
<evidence type="ECO:0000256" key="2">
    <source>
        <dbReference type="ARBA" id="ARBA00007482"/>
    </source>
</evidence>
<evidence type="ECO:0000256" key="13">
    <source>
        <dbReference type="PIRSR" id="PIRSR604385-2"/>
    </source>
</evidence>
<dbReference type="GO" id="GO:0047631">
    <property type="term" value="F:ADP-ribose diphosphatase activity"/>
    <property type="evidence" value="ECO:0007669"/>
    <property type="project" value="UniProtKB-EC"/>
</dbReference>
<sequence length="366" mass="39669">MTDSLHLLAGGLIDPALLRLVLGADVAGQSLLLDGFVARMRPDAPTTTLCPQTDSRAEVLALRLPPDLAARLVFYAESLGLTGAMLDLPLGPAQIHQLGAADLPFDATHWAERWQAIALALAGDIMAAYGTTQAITLARRQGPMLVRAAGRVRAAQPSALTRRHRAAPDDVQVTHRQTPYSAFFAVEEYDLAWRQFDGRFGQPANRAVFLSGDAVTVLPYDPIRDRVLLIDQFRAGPFARGDAQPWLLEAIAGRIDPGETPEQAARREAVEEAGLELTALLPVAGYYPTPGANSEFLYSYVALTDLPDDKSGIFGLEAEAEDIRTHILPFAELMEMVASGEASNAPLILTALWLQRERPHLRPGKS</sequence>
<gene>
    <name evidence="16" type="primary">trgB</name>
    <name evidence="16" type="ORF">GCM10007315_27550</name>
</gene>
<dbReference type="InterPro" id="IPR004385">
    <property type="entry name" value="NDP_pyrophosphatase"/>
</dbReference>
<evidence type="ECO:0000256" key="10">
    <source>
        <dbReference type="ARBA" id="ARBA00030308"/>
    </source>
</evidence>
<dbReference type="GO" id="GO:0019144">
    <property type="term" value="F:ADP-sugar diphosphatase activity"/>
    <property type="evidence" value="ECO:0007669"/>
    <property type="project" value="TreeGrafter"/>
</dbReference>
<feature type="domain" description="Nudix hydrolase" evidence="15">
    <location>
        <begin position="210"/>
        <end position="350"/>
    </location>
</feature>
<evidence type="ECO:0000256" key="14">
    <source>
        <dbReference type="PIRSR" id="PIRSR604385-3"/>
    </source>
</evidence>
<evidence type="ECO:0000256" key="12">
    <source>
        <dbReference type="ARBA" id="ARBA00049546"/>
    </source>
</evidence>
<dbReference type="SUPFAM" id="SSF55811">
    <property type="entry name" value="Nudix"/>
    <property type="match status" value="1"/>
</dbReference>
<evidence type="ECO:0000256" key="9">
    <source>
        <dbReference type="ARBA" id="ARBA00030162"/>
    </source>
</evidence>
<dbReference type="EC" id="3.6.1.13" evidence="3"/>
<comment type="catalytic activity">
    <reaction evidence="12">
        <text>ADP-D-ribose + H2O = D-ribose 5-phosphate + AMP + 2 H(+)</text>
        <dbReference type="Rhea" id="RHEA:10412"/>
        <dbReference type="ChEBI" id="CHEBI:15377"/>
        <dbReference type="ChEBI" id="CHEBI:15378"/>
        <dbReference type="ChEBI" id="CHEBI:57967"/>
        <dbReference type="ChEBI" id="CHEBI:78346"/>
        <dbReference type="ChEBI" id="CHEBI:456215"/>
        <dbReference type="EC" id="3.6.1.13"/>
    </reaction>
</comment>
<evidence type="ECO:0000313" key="16">
    <source>
        <dbReference type="EMBL" id="GHC62033.1"/>
    </source>
</evidence>
<dbReference type="RefSeq" id="WP_189412278.1">
    <property type="nucleotide sequence ID" value="NZ_BMYJ01000009.1"/>
</dbReference>
<dbReference type="GO" id="GO:0019693">
    <property type="term" value="P:ribose phosphate metabolic process"/>
    <property type="evidence" value="ECO:0007669"/>
    <property type="project" value="TreeGrafter"/>
</dbReference>
<dbReference type="Pfam" id="PF00293">
    <property type="entry name" value="NUDIX"/>
    <property type="match status" value="1"/>
</dbReference>
<dbReference type="PANTHER" id="PTHR11839:SF5">
    <property type="entry name" value="ADP-RIBOSE PYROPHOSPHATASE"/>
    <property type="match status" value="1"/>
</dbReference>
<organism evidence="16 17">
    <name type="scientific">Neogemmobacter tilapiae</name>
    <dbReference type="NCBI Taxonomy" id="875041"/>
    <lineage>
        <taxon>Bacteria</taxon>
        <taxon>Pseudomonadati</taxon>
        <taxon>Pseudomonadota</taxon>
        <taxon>Alphaproteobacteria</taxon>
        <taxon>Rhodobacterales</taxon>
        <taxon>Paracoccaceae</taxon>
        <taxon>Neogemmobacter</taxon>
    </lineage>
</organism>
<protein>
    <recommendedName>
        <fullName evidence="4">ADP-ribose pyrophosphatase</fullName>
        <ecNumber evidence="3">3.6.1.13</ecNumber>
    </recommendedName>
    <alternativeName>
        <fullName evidence="9">ADP-ribose diphosphatase</fullName>
    </alternativeName>
    <alternativeName>
        <fullName evidence="11">ADP-ribose phosphohydrolase</fullName>
    </alternativeName>
    <alternativeName>
        <fullName evidence="10">Adenosine diphosphoribose pyrophosphatase</fullName>
    </alternativeName>
</protein>
<dbReference type="GO" id="GO:0006753">
    <property type="term" value="P:nucleoside phosphate metabolic process"/>
    <property type="evidence" value="ECO:0007669"/>
    <property type="project" value="TreeGrafter"/>
</dbReference>
<evidence type="ECO:0000313" key="17">
    <source>
        <dbReference type="Proteomes" id="UP000638981"/>
    </source>
</evidence>
<dbReference type="PROSITE" id="PS51462">
    <property type="entry name" value="NUDIX"/>
    <property type="match status" value="1"/>
</dbReference>
<evidence type="ECO:0000256" key="11">
    <source>
        <dbReference type="ARBA" id="ARBA00033056"/>
    </source>
</evidence>
<dbReference type="Proteomes" id="UP000638981">
    <property type="component" value="Unassembled WGS sequence"/>
</dbReference>
<dbReference type="NCBIfam" id="TIGR00052">
    <property type="entry name" value="nudix-type nucleoside diphosphatase, YffH/AdpP family"/>
    <property type="match status" value="1"/>
</dbReference>